<sequence>MTENSVKQTNEEMMKNTMEYIMEKTSSDSSSQSKMVSFIDLNEDNKGESDEEEEVIEISVENSSEKTTDEGNSENNNNSSGNGGVEKKNVRHYVRSKMPRLRWTPELHRSFVHAIERLGGQERATPKLVLQLMNVRGLSIAHVKSHLQMYRSKKLDESGQVLGRNYRAMQGRSYFYGNVGQRYNPLQDFKMKNGAIVLARNFNYDHDHVKGHVRNSFSRPPYQAKDIFSRYLQWSSNQGSLLNTTREKLCTPRQFQKNGGHEIGPIRSSQFLEEKRWPPSEFIANQLQEKIADFSNICSAKNSQYLLQQNVTQPYSKWNCRYNTLEQNFETPKRLEMKEDKSFLGKDWLPDLQLRLSRSTENKNEKNTHHNKRMDHQSEMNTMLSLSLPTYSLSETYEKVEF</sequence>
<dbReference type="GO" id="GO:0003700">
    <property type="term" value="F:DNA-binding transcription factor activity"/>
    <property type="evidence" value="ECO:0007669"/>
    <property type="project" value="InterPro"/>
</dbReference>
<evidence type="ECO:0000256" key="4">
    <source>
        <dbReference type="ARBA" id="ARBA00023242"/>
    </source>
</evidence>
<dbReference type="Proteomes" id="UP000187609">
    <property type="component" value="Unassembled WGS sequence"/>
</dbReference>
<dbReference type="NCBIfam" id="TIGR01557">
    <property type="entry name" value="myb_SHAQKYF"/>
    <property type="match status" value="1"/>
</dbReference>
<dbReference type="InterPro" id="IPR046955">
    <property type="entry name" value="PHR1-like"/>
</dbReference>
<dbReference type="InterPro" id="IPR009057">
    <property type="entry name" value="Homeodomain-like_sf"/>
</dbReference>
<dbReference type="Gramene" id="OIT01678">
    <property type="protein sequence ID" value="OIT01678"/>
    <property type="gene ID" value="A4A49_10597"/>
</dbReference>
<dbReference type="OrthoDB" id="551907at2759"/>
<dbReference type="Gene3D" id="1.10.10.60">
    <property type="entry name" value="Homeodomain-like"/>
    <property type="match status" value="1"/>
</dbReference>
<proteinExistence type="predicted"/>
<feature type="compositionally biased region" description="Low complexity" evidence="5">
    <location>
        <begin position="27"/>
        <end position="37"/>
    </location>
</feature>
<dbReference type="InterPro" id="IPR006447">
    <property type="entry name" value="Myb_dom_plants"/>
</dbReference>
<dbReference type="PANTHER" id="PTHR31314">
    <property type="entry name" value="MYB FAMILY TRANSCRIPTION FACTOR PHL7-LIKE"/>
    <property type="match status" value="1"/>
</dbReference>
<dbReference type="SUPFAM" id="SSF46689">
    <property type="entry name" value="Homeodomain-like"/>
    <property type="match status" value="1"/>
</dbReference>
<dbReference type="GO" id="GO:0010597">
    <property type="term" value="P:green leaf volatile biosynthetic process"/>
    <property type="evidence" value="ECO:0007669"/>
    <property type="project" value="UniProtKB-ARBA"/>
</dbReference>
<dbReference type="STRING" id="49451.A0A1J6I9L8"/>
<dbReference type="GO" id="GO:0000976">
    <property type="term" value="F:transcription cis-regulatory region binding"/>
    <property type="evidence" value="ECO:0007669"/>
    <property type="project" value="UniProtKB-ARBA"/>
</dbReference>
<dbReference type="AlphaFoldDB" id="A0A1J6I9L8"/>
<keyword evidence="8" id="KW-1185">Reference proteome</keyword>
<comment type="subcellular location">
    <subcellularLocation>
        <location evidence="1">Nucleus</location>
    </subcellularLocation>
</comment>
<keyword evidence="2" id="KW-0805">Transcription regulation</keyword>
<keyword evidence="4" id="KW-0539">Nucleus</keyword>
<evidence type="ECO:0000256" key="3">
    <source>
        <dbReference type="ARBA" id="ARBA00023163"/>
    </source>
</evidence>
<dbReference type="Pfam" id="PF00249">
    <property type="entry name" value="Myb_DNA-binding"/>
    <property type="match status" value="1"/>
</dbReference>
<comment type="caution">
    <text evidence="7">The sequence shown here is derived from an EMBL/GenBank/DDBJ whole genome shotgun (WGS) entry which is preliminary data.</text>
</comment>
<dbReference type="InterPro" id="IPR017930">
    <property type="entry name" value="Myb_dom"/>
</dbReference>
<gene>
    <name evidence="7" type="ORF">A4A49_10597</name>
</gene>
<name>A0A1J6I9L8_NICAT</name>
<keyword evidence="3" id="KW-0804">Transcription</keyword>
<feature type="region of interest" description="Disordered" evidence="5">
    <location>
        <begin position="1"/>
        <end position="89"/>
    </location>
</feature>
<feature type="domain" description="HTH myb-type" evidence="6">
    <location>
        <begin position="95"/>
        <end position="155"/>
    </location>
</feature>
<protein>
    <submittedName>
        <fullName evidence="7">Myb family transcription factor</fullName>
    </submittedName>
</protein>
<evidence type="ECO:0000256" key="5">
    <source>
        <dbReference type="SAM" id="MobiDB-lite"/>
    </source>
</evidence>
<evidence type="ECO:0000256" key="2">
    <source>
        <dbReference type="ARBA" id="ARBA00023015"/>
    </source>
</evidence>
<dbReference type="FunFam" id="1.10.10.60:FF:000002">
    <property type="entry name" value="Myb family transcription factor"/>
    <property type="match status" value="1"/>
</dbReference>
<evidence type="ECO:0000256" key="1">
    <source>
        <dbReference type="ARBA" id="ARBA00004123"/>
    </source>
</evidence>
<dbReference type="PANTHER" id="PTHR31314:SF128">
    <property type="entry name" value="OS11G0106100 PROTEIN"/>
    <property type="match status" value="1"/>
</dbReference>
<accession>A0A1J6I9L8</accession>
<dbReference type="GO" id="GO:0005634">
    <property type="term" value="C:nucleus"/>
    <property type="evidence" value="ECO:0007669"/>
    <property type="project" value="UniProtKB-SubCell"/>
</dbReference>
<evidence type="ECO:0000313" key="8">
    <source>
        <dbReference type="Proteomes" id="UP000187609"/>
    </source>
</evidence>
<dbReference type="InterPro" id="IPR001005">
    <property type="entry name" value="SANT/Myb"/>
</dbReference>
<evidence type="ECO:0000313" key="7">
    <source>
        <dbReference type="EMBL" id="OIT01678.1"/>
    </source>
</evidence>
<reference evidence="7" key="1">
    <citation type="submission" date="2016-11" db="EMBL/GenBank/DDBJ databases">
        <title>The genome of Nicotiana attenuata.</title>
        <authorList>
            <person name="Xu S."/>
            <person name="Brockmoeller T."/>
            <person name="Gaquerel E."/>
            <person name="Navarro A."/>
            <person name="Kuhl H."/>
            <person name="Gase K."/>
            <person name="Ling Z."/>
            <person name="Zhou W."/>
            <person name="Kreitzer C."/>
            <person name="Stanke M."/>
            <person name="Tang H."/>
            <person name="Lyons E."/>
            <person name="Pandey P."/>
            <person name="Pandey S.P."/>
            <person name="Timmermann B."/>
            <person name="Baldwin I.T."/>
        </authorList>
    </citation>
    <scope>NUCLEOTIDE SEQUENCE [LARGE SCALE GENOMIC DNA]</scope>
    <source>
        <strain evidence="7">UT</strain>
    </source>
</reference>
<dbReference type="OMA" id="NCRYNTL"/>
<dbReference type="PROSITE" id="PS51294">
    <property type="entry name" value="HTH_MYB"/>
    <property type="match status" value="1"/>
</dbReference>
<organism evidence="7 8">
    <name type="scientific">Nicotiana attenuata</name>
    <name type="common">Coyote tobacco</name>
    <dbReference type="NCBI Taxonomy" id="49451"/>
    <lineage>
        <taxon>Eukaryota</taxon>
        <taxon>Viridiplantae</taxon>
        <taxon>Streptophyta</taxon>
        <taxon>Embryophyta</taxon>
        <taxon>Tracheophyta</taxon>
        <taxon>Spermatophyta</taxon>
        <taxon>Magnoliopsida</taxon>
        <taxon>eudicotyledons</taxon>
        <taxon>Gunneridae</taxon>
        <taxon>Pentapetalae</taxon>
        <taxon>asterids</taxon>
        <taxon>lamiids</taxon>
        <taxon>Solanales</taxon>
        <taxon>Solanaceae</taxon>
        <taxon>Nicotianoideae</taxon>
        <taxon>Nicotianeae</taxon>
        <taxon>Nicotiana</taxon>
    </lineage>
</organism>
<evidence type="ECO:0000259" key="6">
    <source>
        <dbReference type="PROSITE" id="PS51294"/>
    </source>
</evidence>
<dbReference type="EMBL" id="MJEQ01037188">
    <property type="protein sequence ID" value="OIT01678.1"/>
    <property type="molecule type" value="Genomic_DNA"/>
</dbReference>